<proteinExistence type="predicted"/>
<reference evidence="2" key="1">
    <citation type="submission" date="2023-01" db="EMBL/GenBank/DDBJ databases">
        <authorList>
            <person name="Van Ghelder C."/>
            <person name="Rancurel C."/>
        </authorList>
    </citation>
    <scope>NUCLEOTIDE SEQUENCE</scope>
    <source>
        <strain evidence="2">CNCM I-4278</strain>
    </source>
</reference>
<keyword evidence="3" id="KW-1185">Reference proteome</keyword>
<accession>A0A9W4URG2</accession>
<gene>
    <name evidence="2" type="ORF">PDIGIT_LOCUS12135</name>
</gene>
<dbReference type="AlphaFoldDB" id="A0A9W4URG2"/>
<keyword evidence="1" id="KW-0472">Membrane</keyword>
<sequence>MLVAASRRFYHLLQPAQTTQSLHPCSPHLCRRTTHCSCTERASPFAIFLSFFFFSMSFFSLLLFPYCCHRPSTSVSYRACHIISSSRLSRSSSLSPSATRCLHLASILPCTATCPTHIFRHPSSQSGADCHHLLVDVAVHPISPRATRAWMLSAWRRPLRL</sequence>
<comment type="caution">
    <text evidence="2">The sequence shown here is derived from an EMBL/GenBank/DDBJ whole genome shotgun (WGS) entry which is preliminary data.</text>
</comment>
<keyword evidence="1" id="KW-0812">Transmembrane</keyword>
<name>A0A9W4URG2_9PLEO</name>
<organism evidence="2 3">
    <name type="scientific">Periconia digitata</name>
    <dbReference type="NCBI Taxonomy" id="1303443"/>
    <lineage>
        <taxon>Eukaryota</taxon>
        <taxon>Fungi</taxon>
        <taxon>Dikarya</taxon>
        <taxon>Ascomycota</taxon>
        <taxon>Pezizomycotina</taxon>
        <taxon>Dothideomycetes</taxon>
        <taxon>Pleosporomycetidae</taxon>
        <taxon>Pleosporales</taxon>
        <taxon>Massarineae</taxon>
        <taxon>Periconiaceae</taxon>
        <taxon>Periconia</taxon>
    </lineage>
</organism>
<protein>
    <submittedName>
        <fullName evidence="2">Uncharacterized protein</fullName>
    </submittedName>
</protein>
<evidence type="ECO:0000313" key="3">
    <source>
        <dbReference type="Proteomes" id="UP001152607"/>
    </source>
</evidence>
<dbReference type="EMBL" id="CAOQHR010000008">
    <property type="protein sequence ID" value="CAI6338998.1"/>
    <property type="molecule type" value="Genomic_DNA"/>
</dbReference>
<dbReference type="Proteomes" id="UP001152607">
    <property type="component" value="Unassembled WGS sequence"/>
</dbReference>
<evidence type="ECO:0000256" key="1">
    <source>
        <dbReference type="SAM" id="Phobius"/>
    </source>
</evidence>
<keyword evidence="1" id="KW-1133">Transmembrane helix</keyword>
<feature type="transmembrane region" description="Helical" evidence="1">
    <location>
        <begin position="45"/>
        <end position="66"/>
    </location>
</feature>
<evidence type="ECO:0000313" key="2">
    <source>
        <dbReference type="EMBL" id="CAI6338998.1"/>
    </source>
</evidence>